<feature type="transmembrane region" description="Helical" evidence="1">
    <location>
        <begin position="19"/>
        <end position="38"/>
    </location>
</feature>
<keyword evidence="1" id="KW-1133">Transmembrane helix</keyword>
<accession>A0A7Y3WSX7</accession>
<gene>
    <name evidence="2" type="ORF">HLQ16_16710</name>
</gene>
<protein>
    <recommendedName>
        <fullName evidence="4">DUF5780 domain-containing protein</fullName>
    </recommendedName>
</protein>
<keyword evidence="1" id="KW-0472">Membrane</keyword>
<dbReference type="EMBL" id="JABEYB010000013">
    <property type="protein sequence ID" value="NNU77577.1"/>
    <property type="molecule type" value="Genomic_DNA"/>
</dbReference>
<evidence type="ECO:0000313" key="3">
    <source>
        <dbReference type="Proteomes" id="UP000531659"/>
    </source>
</evidence>
<proteinExistence type="predicted"/>
<dbReference type="Proteomes" id="UP000531659">
    <property type="component" value="Unassembled WGS sequence"/>
</dbReference>
<reference evidence="2 3" key="1">
    <citation type="submission" date="2020-05" db="EMBL/GenBank/DDBJ databases">
        <title>Complete genome of Clostridium estertheticum subspecies estertheticum, isolated from Vacuum packed lamb meat from New Zealand imported to Switzerland.</title>
        <authorList>
            <person name="Wambui J."/>
            <person name="Stevens M.J.A."/>
            <person name="Stephan R."/>
        </authorList>
    </citation>
    <scope>NUCLEOTIDE SEQUENCE [LARGE SCALE GENOMIC DNA]</scope>
    <source>
        <strain evidence="2 3">CEST001</strain>
    </source>
</reference>
<evidence type="ECO:0000313" key="2">
    <source>
        <dbReference type="EMBL" id="NNU77577.1"/>
    </source>
</evidence>
<evidence type="ECO:0000256" key="1">
    <source>
        <dbReference type="SAM" id="Phobius"/>
    </source>
</evidence>
<keyword evidence="1" id="KW-0812">Transmembrane</keyword>
<evidence type="ECO:0008006" key="4">
    <source>
        <dbReference type="Google" id="ProtNLM"/>
    </source>
</evidence>
<dbReference type="RefSeq" id="WP_171298205.1">
    <property type="nucleotide sequence ID" value="NZ_CP087098.1"/>
</dbReference>
<comment type="caution">
    <text evidence="2">The sequence shown here is derived from an EMBL/GenBank/DDBJ whole genome shotgun (WGS) entry which is preliminary data.</text>
</comment>
<organism evidence="2 3">
    <name type="scientific">Clostridium estertheticum</name>
    <dbReference type="NCBI Taxonomy" id="238834"/>
    <lineage>
        <taxon>Bacteria</taxon>
        <taxon>Bacillati</taxon>
        <taxon>Bacillota</taxon>
        <taxon>Clostridia</taxon>
        <taxon>Eubacteriales</taxon>
        <taxon>Clostridiaceae</taxon>
        <taxon>Clostridium</taxon>
    </lineage>
</organism>
<dbReference type="AlphaFoldDB" id="A0A7Y3WSX7"/>
<name>A0A7Y3WSX7_9CLOT</name>
<sequence>MEESPVESKKNIIIKKYKWVGIIGIVLIIISIIGITKYQQYSNNKNYNLNISEAQKNIKAEKFSEAIKDYKTALTYKADSSVNSKIELCNELQSSLKDFRNGTELQNNKDYLGAYNAFKSVSSKDVKRFVVAKGKISECFNSYSRDVFLQAKDLAIKLDYQGAIDDVNLVLSIDSNNENAKVLNTQYQASLQKKTDDDKRAEEIKKKEEADLAAKKKIDEARGMLRVTSLYPSAPNSADGVDLNIAWENCSSKVIKYITFEVVPYNAVGDVQTCNIRGKSNFRGKVTGPIYIGGTDGGGSLWECAWYNNTITSVKLVGVNITYMDDSTASLDSTQVQYVIN</sequence>